<organism evidence="2 3">
    <name type="scientific">Litorimonas cladophorae</name>
    <dbReference type="NCBI Taxonomy" id="1220491"/>
    <lineage>
        <taxon>Bacteria</taxon>
        <taxon>Pseudomonadati</taxon>
        <taxon>Pseudomonadota</taxon>
        <taxon>Alphaproteobacteria</taxon>
        <taxon>Maricaulales</taxon>
        <taxon>Robiginitomaculaceae</taxon>
    </lineage>
</organism>
<protein>
    <submittedName>
        <fullName evidence="2">Uncharacterized protein</fullName>
    </submittedName>
</protein>
<evidence type="ECO:0000256" key="1">
    <source>
        <dbReference type="SAM" id="Phobius"/>
    </source>
</evidence>
<name>A0A918KNV1_9PROT</name>
<sequence>MDKNRFFNFIWRTNGVLLFGIAVVTAGFLTYFAMFALAEMRNDDLLPPPADASNTIPPTNEKLRVVIPRTNRDTDGFTYFELRAGEDTFGKLSSYRSSQIRNFAVYDLSTDSTKWLFPESQQEIETIYAIEVPLKVETEKTKLVTQGFLLQVATSRADKSIVRDLWVVFPNGEGLRKILPNISGDFSIKLYQDIAVKLVVERENEIDVYPLNIEHLTIGEPTTIPLPRP</sequence>
<dbReference type="AlphaFoldDB" id="A0A918KNV1"/>
<comment type="caution">
    <text evidence="2">The sequence shown here is derived from an EMBL/GenBank/DDBJ whole genome shotgun (WGS) entry which is preliminary data.</text>
</comment>
<proteinExistence type="predicted"/>
<gene>
    <name evidence="2" type="ORF">GCM10011309_20320</name>
</gene>
<reference evidence="2 3" key="1">
    <citation type="journal article" date="2014" name="Int. J. Syst. Evol. Microbiol.">
        <title>Complete genome sequence of Corynebacterium casei LMG S-19264T (=DSM 44701T), isolated from a smear-ripened cheese.</title>
        <authorList>
            <consortium name="US DOE Joint Genome Institute (JGI-PGF)"/>
            <person name="Walter F."/>
            <person name="Albersmeier A."/>
            <person name="Kalinowski J."/>
            <person name="Ruckert C."/>
        </authorList>
    </citation>
    <scope>NUCLEOTIDE SEQUENCE [LARGE SCALE GENOMIC DNA]</scope>
    <source>
        <strain evidence="2 3">KCTC 23968</strain>
    </source>
</reference>
<accession>A0A918KNV1</accession>
<dbReference type="EMBL" id="BMYV01000002">
    <property type="protein sequence ID" value="GGX70183.1"/>
    <property type="molecule type" value="Genomic_DNA"/>
</dbReference>
<dbReference type="RefSeq" id="WP_189585212.1">
    <property type="nucleotide sequence ID" value="NZ_BMYV01000002.1"/>
</dbReference>
<keyword evidence="1" id="KW-0472">Membrane</keyword>
<feature type="transmembrane region" description="Helical" evidence="1">
    <location>
        <begin position="16"/>
        <end position="38"/>
    </location>
</feature>
<keyword evidence="1" id="KW-0812">Transmembrane</keyword>
<evidence type="ECO:0000313" key="2">
    <source>
        <dbReference type="EMBL" id="GGX70183.1"/>
    </source>
</evidence>
<evidence type="ECO:0000313" key="3">
    <source>
        <dbReference type="Proteomes" id="UP000600865"/>
    </source>
</evidence>
<keyword evidence="1" id="KW-1133">Transmembrane helix</keyword>
<dbReference type="Proteomes" id="UP000600865">
    <property type="component" value="Unassembled WGS sequence"/>
</dbReference>
<keyword evidence="3" id="KW-1185">Reference proteome</keyword>